<dbReference type="EMBL" id="LJYW01000001">
    <property type="protein sequence ID" value="KPL53003.1"/>
    <property type="molecule type" value="Genomic_DNA"/>
</dbReference>
<evidence type="ECO:0000313" key="4">
    <source>
        <dbReference type="Proteomes" id="UP000048984"/>
    </source>
</evidence>
<organism evidence="3 4">
    <name type="scientific">Prosthecodimorpha hirschii</name>
    <dbReference type="NCBI Taxonomy" id="665126"/>
    <lineage>
        <taxon>Bacteria</taxon>
        <taxon>Pseudomonadati</taxon>
        <taxon>Pseudomonadota</taxon>
        <taxon>Alphaproteobacteria</taxon>
        <taxon>Hyphomicrobiales</taxon>
        <taxon>Ancalomicrobiaceae</taxon>
        <taxon>Prosthecodimorpha</taxon>
    </lineage>
</organism>
<name>A0A0P6VP37_9HYPH</name>
<protein>
    <recommendedName>
        <fullName evidence="2">Putative Flp pilus-assembly TadG-like N-terminal domain-containing protein</fullName>
    </recommendedName>
</protein>
<keyword evidence="1" id="KW-0812">Transmembrane</keyword>
<dbReference type="Pfam" id="PF13400">
    <property type="entry name" value="Tad"/>
    <property type="match status" value="1"/>
</dbReference>
<reference evidence="3 4" key="2">
    <citation type="submission" date="2015-10" db="EMBL/GenBank/DDBJ databases">
        <title>Draft Genome Sequence of Prosthecomicrobium hirschii ATCC 27832.</title>
        <authorList>
            <person name="Daniel J."/>
            <person name="Givan S.A."/>
            <person name="Brun Y.V."/>
            <person name="Brown P.J."/>
        </authorList>
    </citation>
    <scope>NUCLEOTIDE SEQUENCE [LARGE SCALE GENOMIC DNA]</scope>
    <source>
        <strain evidence="3 4">16</strain>
    </source>
</reference>
<dbReference type="STRING" id="665126.ABB55_12890"/>
<feature type="domain" description="Putative Flp pilus-assembly TadG-like N-terminal" evidence="2">
    <location>
        <begin position="23"/>
        <end position="69"/>
    </location>
</feature>
<sequence length="188" mass="19789">MRKCRSVQPPIRPVARLVRHRGGNVVTTFALCAPLIIGLSGYVVDKAVWQAQRFALQDVADTASLVAARTLATDRSHSPEARVAAAQADAARTVFAARPDLTPSITVSRDGRTVTVGLVERGMVSFAGVFGAQPVDLAVTGHAIVDRNAETACRIDKSADHACRSTGSIANLAPPEPAVLMPFARLGP</sequence>
<keyword evidence="1" id="KW-1133">Transmembrane helix</keyword>
<gene>
    <name evidence="3" type="ORF">ABB55_12890</name>
</gene>
<evidence type="ECO:0000259" key="2">
    <source>
        <dbReference type="Pfam" id="PF13400"/>
    </source>
</evidence>
<dbReference type="AlphaFoldDB" id="A0A0P6VP37"/>
<dbReference type="InterPro" id="IPR028087">
    <property type="entry name" value="Tad_N"/>
</dbReference>
<dbReference type="Proteomes" id="UP000048984">
    <property type="component" value="Unassembled WGS sequence"/>
</dbReference>
<proteinExistence type="predicted"/>
<comment type="caution">
    <text evidence="3">The sequence shown here is derived from an EMBL/GenBank/DDBJ whole genome shotgun (WGS) entry which is preliminary data.</text>
</comment>
<accession>A0A0P6VP37</accession>
<feature type="transmembrane region" description="Helical" evidence="1">
    <location>
        <begin position="21"/>
        <end position="44"/>
    </location>
</feature>
<evidence type="ECO:0000313" key="3">
    <source>
        <dbReference type="EMBL" id="KPL53003.1"/>
    </source>
</evidence>
<keyword evidence="4" id="KW-1185">Reference proteome</keyword>
<evidence type="ECO:0000256" key="1">
    <source>
        <dbReference type="SAM" id="Phobius"/>
    </source>
</evidence>
<reference evidence="3 4" key="1">
    <citation type="submission" date="2015-09" db="EMBL/GenBank/DDBJ databases">
        <authorList>
            <person name="Jackson K.R."/>
            <person name="Lunt B.L."/>
            <person name="Fisher J.N.B."/>
            <person name="Gardner A.V."/>
            <person name="Bailey M.E."/>
            <person name="Deus L.M."/>
            <person name="Earl A.S."/>
            <person name="Gibby P.D."/>
            <person name="Hartmann K.A."/>
            <person name="Liu J.E."/>
            <person name="Manci A.M."/>
            <person name="Nielsen D.A."/>
            <person name="Solomon M.B."/>
            <person name="Breakwell D.P."/>
            <person name="Burnett S.H."/>
            <person name="Grose J.H."/>
        </authorList>
    </citation>
    <scope>NUCLEOTIDE SEQUENCE [LARGE SCALE GENOMIC DNA]</scope>
    <source>
        <strain evidence="3 4">16</strain>
    </source>
</reference>
<keyword evidence="1" id="KW-0472">Membrane</keyword>